<dbReference type="GO" id="GO:0046872">
    <property type="term" value="F:metal ion binding"/>
    <property type="evidence" value="ECO:0007669"/>
    <property type="project" value="UniProtKB-KW"/>
</dbReference>
<dbReference type="InterPro" id="IPR002327">
    <property type="entry name" value="Cyt_c_1A/1B"/>
</dbReference>
<feature type="chain" id="PRO_5041385320" evidence="7">
    <location>
        <begin position="21"/>
        <end position="145"/>
    </location>
</feature>
<evidence type="ECO:0000313" key="11">
    <source>
        <dbReference type="Proteomes" id="UP000186216"/>
    </source>
</evidence>
<dbReference type="Gene3D" id="1.10.760.10">
    <property type="entry name" value="Cytochrome c-like domain"/>
    <property type="match status" value="1"/>
</dbReference>
<keyword evidence="12" id="KW-1185">Reference proteome</keyword>
<dbReference type="Proteomes" id="UP000186216">
    <property type="component" value="Unassembled WGS sequence"/>
</dbReference>
<dbReference type="RefSeq" id="WP_076524820.1">
    <property type="nucleotide sequence ID" value="NZ_CP067140.1"/>
</dbReference>
<feature type="domain" description="Cytochrome c" evidence="8">
    <location>
        <begin position="24"/>
        <end position="138"/>
    </location>
</feature>
<keyword evidence="4" id="KW-0249">Electron transport</keyword>
<evidence type="ECO:0000256" key="3">
    <source>
        <dbReference type="ARBA" id="ARBA00022723"/>
    </source>
</evidence>
<evidence type="ECO:0000256" key="4">
    <source>
        <dbReference type="ARBA" id="ARBA00022982"/>
    </source>
</evidence>
<gene>
    <name evidence="10" type="ORF">JHX88_16870</name>
    <name evidence="9" type="ORF">SAMN05421772_104147</name>
</gene>
<keyword evidence="7" id="KW-0732">Signal</keyword>
<dbReference type="PANTHER" id="PTHR11961">
    <property type="entry name" value="CYTOCHROME C"/>
    <property type="match status" value="1"/>
</dbReference>
<reference evidence="10 12" key="2">
    <citation type="submission" date="2021-01" db="EMBL/GenBank/DDBJ databases">
        <title>Biogeographic distribution of Paracoccus.</title>
        <authorList>
            <person name="Hollensteiner J."/>
            <person name="Leineberger J."/>
            <person name="Brinkhoff T."/>
            <person name="Daniel R."/>
        </authorList>
    </citation>
    <scope>NUCLEOTIDE SEQUENCE [LARGE SCALE GENOMIC DNA]</scope>
    <source>
        <strain evidence="10 12">DSM 18447</strain>
    </source>
</reference>
<dbReference type="EMBL" id="FTOU01000004">
    <property type="protein sequence ID" value="SIS76814.1"/>
    <property type="molecule type" value="Genomic_DNA"/>
</dbReference>
<keyword evidence="1" id="KW-0813">Transport</keyword>
<evidence type="ECO:0000259" key="8">
    <source>
        <dbReference type="PROSITE" id="PS51007"/>
    </source>
</evidence>
<sequence length="145" mass="15396">MKLAMIGGVLSVVLALPAFAQEEGDVAAGEKEFRKCKACHMIQSADGEDIVKGGKTGPNLWNIVGRPAGSQEDFKYSDALLALKDSGEVWTEEDLAAYVTDPNAFVQEKTGDSSARTKMTFKLRKGQADIAAYLASVSPDAPAAE</sequence>
<dbReference type="InterPro" id="IPR009056">
    <property type="entry name" value="Cyt_c-like_dom"/>
</dbReference>
<dbReference type="SUPFAM" id="SSF46626">
    <property type="entry name" value="Cytochrome c"/>
    <property type="match status" value="1"/>
</dbReference>
<keyword evidence="5 6" id="KW-0408">Iron</keyword>
<evidence type="ECO:0000313" key="9">
    <source>
        <dbReference type="EMBL" id="SIS76814.1"/>
    </source>
</evidence>
<organism evidence="9 11">
    <name type="scientific">Paracoccus saliphilus</name>
    <dbReference type="NCBI Taxonomy" id="405559"/>
    <lineage>
        <taxon>Bacteria</taxon>
        <taxon>Pseudomonadati</taxon>
        <taxon>Pseudomonadota</taxon>
        <taxon>Alphaproteobacteria</taxon>
        <taxon>Rhodobacterales</taxon>
        <taxon>Paracoccaceae</taxon>
        <taxon>Paracoccus</taxon>
    </lineage>
</organism>
<protein>
    <submittedName>
        <fullName evidence="9 10">Cytochrome C</fullName>
    </submittedName>
</protein>
<evidence type="ECO:0000256" key="5">
    <source>
        <dbReference type="ARBA" id="ARBA00023004"/>
    </source>
</evidence>
<reference evidence="9 11" key="1">
    <citation type="submission" date="2017-01" db="EMBL/GenBank/DDBJ databases">
        <authorList>
            <person name="Varghese N."/>
            <person name="Submissions S."/>
        </authorList>
    </citation>
    <scope>NUCLEOTIDE SEQUENCE [LARGE SCALE GENOMIC DNA]</scope>
    <source>
        <strain evidence="9 11">DSM 18447</strain>
    </source>
</reference>
<evidence type="ECO:0000256" key="2">
    <source>
        <dbReference type="ARBA" id="ARBA00022617"/>
    </source>
</evidence>
<dbReference type="AlphaFoldDB" id="A0AA45W3J7"/>
<evidence type="ECO:0000256" key="6">
    <source>
        <dbReference type="PROSITE-ProRule" id="PRU00433"/>
    </source>
</evidence>
<evidence type="ECO:0000256" key="7">
    <source>
        <dbReference type="SAM" id="SignalP"/>
    </source>
</evidence>
<dbReference type="InterPro" id="IPR036909">
    <property type="entry name" value="Cyt_c-like_dom_sf"/>
</dbReference>
<evidence type="ECO:0000313" key="10">
    <source>
        <dbReference type="EMBL" id="WCR02519.1"/>
    </source>
</evidence>
<keyword evidence="3 6" id="KW-0479">Metal-binding</keyword>
<proteinExistence type="predicted"/>
<accession>A0AA45W3J7</accession>
<evidence type="ECO:0000256" key="1">
    <source>
        <dbReference type="ARBA" id="ARBA00022448"/>
    </source>
</evidence>
<evidence type="ECO:0000313" key="12">
    <source>
        <dbReference type="Proteomes" id="UP001215549"/>
    </source>
</evidence>
<dbReference type="GO" id="GO:0009055">
    <property type="term" value="F:electron transfer activity"/>
    <property type="evidence" value="ECO:0007669"/>
    <property type="project" value="InterPro"/>
</dbReference>
<keyword evidence="2 6" id="KW-0349">Heme</keyword>
<dbReference type="EMBL" id="CP067140">
    <property type="protein sequence ID" value="WCR02519.1"/>
    <property type="molecule type" value="Genomic_DNA"/>
</dbReference>
<dbReference type="Proteomes" id="UP001215549">
    <property type="component" value="Chromosome"/>
</dbReference>
<feature type="signal peptide" evidence="7">
    <location>
        <begin position="1"/>
        <end position="20"/>
    </location>
</feature>
<dbReference type="GO" id="GO:0020037">
    <property type="term" value="F:heme binding"/>
    <property type="evidence" value="ECO:0007669"/>
    <property type="project" value="InterPro"/>
</dbReference>
<dbReference type="PROSITE" id="PS51007">
    <property type="entry name" value="CYTC"/>
    <property type="match status" value="1"/>
</dbReference>
<name>A0AA45W3J7_9RHOB</name>